<dbReference type="GO" id="GO:0003677">
    <property type="term" value="F:DNA binding"/>
    <property type="evidence" value="ECO:0007669"/>
    <property type="project" value="UniProtKB-KW"/>
</dbReference>
<dbReference type="InterPro" id="IPR009061">
    <property type="entry name" value="DNA-bd_dom_put_sf"/>
</dbReference>
<dbReference type="Pfam" id="PF13411">
    <property type="entry name" value="MerR_1"/>
    <property type="match status" value="1"/>
</dbReference>
<dbReference type="RefSeq" id="WP_002482368.1">
    <property type="nucleotide sequence ID" value="NZ_CAXOKG010000002.1"/>
</dbReference>
<organism evidence="2 3">
    <name type="scientific">Staphylococcus saprophyticus</name>
    <dbReference type="NCBI Taxonomy" id="29385"/>
    <lineage>
        <taxon>Bacteria</taxon>
        <taxon>Bacillati</taxon>
        <taxon>Bacillota</taxon>
        <taxon>Bacilli</taxon>
        <taxon>Bacillales</taxon>
        <taxon>Staphylococcaceae</taxon>
        <taxon>Staphylococcus</taxon>
    </lineage>
</organism>
<evidence type="ECO:0000313" key="2">
    <source>
        <dbReference type="EMBL" id="SUM82058.1"/>
    </source>
</evidence>
<gene>
    <name evidence="2" type="ORF">NCTC7688_00554</name>
</gene>
<sequence>MSQYQTGELAKLKNVSVRTIQYYDRKGLLKTVQTAKNGRRIFDEQSKQDLEIILILKAFNFSLKDIKTILNEKNKLKTVRVMLAQKELDIEKEMQSHKTLLAEIRQFKQYIGRRSEAPLEKLLETKTYVNQKPKMKQFKQSVLYRIIPIGIFQYTALIVSMVTKKWWPLLSTLPILFTYAVNFTIFTYTALSYVCPNCQATFKPNLKQWMFSAHTPKTRKLQCPHCDQDHHCVAIVQS</sequence>
<dbReference type="SUPFAM" id="SSF46955">
    <property type="entry name" value="Putative DNA-binding domain"/>
    <property type="match status" value="1"/>
</dbReference>
<dbReference type="InterPro" id="IPR000551">
    <property type="entry name" value="MerR-type_HTH_dom"/>
</dbReference>
<dbReference type="GO" id="GO:0003700">
    <property type="term" value="F:DNA-binding transcription factor activity"/>
    <property type="evidence" value="ECO:0007669"/>
    <property type="project" value="InterPro"/>
</dbReference>
<keyword evidence="1" id="KW-0238">DNA-binding</keyword>
<proteinExistence type="predicted"/>
<dbReference type="SMART" id="SM00422">
    <property type="entry name" value="HTH_MERR"/>
    <property type="match status" value="1"/>
</dbReference>
<protein>
    <submittedName>
        <fullName evidence="2">Transcriptional regulator</fullName>
    </submittedName>
</protein>
<dbReference type="Proteomes" id="UP000254707">
    <property type="component" value="Unassembled WGS sequence"/>
</dbReference>
<dbReference type="InterPro" id="IPR047057">
    <property type="entry name" value="MerR_fam"/>
</dbReference>
<dbReference type="PANTHER" id="PTHR30204">
    <property type="entry name" value="REDOX-CYCLING DRUG-SENSING TRANSCRIPTIONAL ACTIVATOR SOXR"/>
    <property type="match status" value="1"/>
</dbReference>
<name>A0A380HIH1_STASA</name>
<accession>A0A380HIH1</accession>
<reference evidence="2 3" key="1">
    <citation type="submission" date="2018-06" db="EMBL/GenBank/DDBJ databases">
        <authorList>
            <consortium name="Pathogen Informatics"/>
            <person name="Doyle S."/>
        </authorList>
    </citation>
    <scope>NUCLEOTIDE SEQUENCE [LARGE SCALE GENOMIC DNA]</scope>
    <source>
        <strain evidence="2 3">NCTC7688</strain>
    </source>
</reference>
<dbReference type="Gene3D" id="1.10.1660.10">
    <property type="match status" value="1"/>
</dbReference>
<dbReference type="AlphaFoldDB" id="A0A380HIH1"/>
<evidence type="ECO:0000256" key="1">
    <source>
        <dbReference type="ARBA" id="ARBA00023125"/>
    </source>
</evidence>
<dbReference type="PANTHER" id="PTHR30204:SF96">
    <property type="entry name" value="CHROMOSOME-ANCHORING PROTEIN RACA"/>
    <property type="match status" value="1"/>
</dbReference>
<dbReference type="CDD" id="cd01106">
    <property type="entry name" value="HTH_TipAL-Mta"/>
    <property type="match status" value="1"/>
</dbReference>
<dbReference type="PROSITE" id="PS50937">
    <property type="entry name" value="HTH_MERR_2"/>
    <property type="match status" value="1"/>
</dbReference>
<evidence type="ECO:0000313" key="3">
    <source>
        <dbReference type="Proteomes" id="UP000254707"/>
    </source>
</evidence>
<dbReference type="EMBL" id="UHED01000001">
    <property type="protein sequence ID" value="SUM82058.1"/>
    <property type="molecule type" value="Genomic_DNA"/>
</dbReference>